<organism evidence="1 2">
    <name type="scientific">Eumeta variegata</name>
    <name type="common">Bagworm moth</name>
    <name type="synonym">Eumeta japonica</name>
    <dbReference type="NCBI Taxonomy" id="151549"/>
    <lineage>
        <taxon>Eukaryota</taxon>
        <taxon>Metazoa</taxon>
        <taxon>Ecdysozoa</taxon>
        <taxon>Arthropoda</taxon>
        <taxon>Hexapoda</taxon>
        <taxon>Insecta</taxon>
        <taxon>Pterygota</taxon>
        <taxon>Neoptera</taxon>
        <taxon>Endopterygota</taxon>
        <taxon>Lepidoptera</taxon>
        <taxon>Glossata</taxon>
        <taxon>Ditrysia</taxon>
        <taxon>Tineoidea</taxon>
        <taxon>Psychidae</taxon>
        <taxon>Oiketicinae</taxon>
        <taxon>Eumeta</taxon>
    </lineage>
</organism>
<protein>
    <submittedName>
        <fullName evidence="1">Uncharacterized protein</fullName>
    </submittedName>
</protein>
<evidence type="ECO:0000313" key="1">
    <source>
        <dbReference type="EMBL" id="GBP29317.1"/>
    </source>
</evidence>
<gene>
    <name evidence="1" type="ORF">EVAR_22688_1</name>
</gene>
<dbReference type="Proteomes" id="UP000299102">
    <property type="component" value="Unassembled WGS sequence"/>
</dbReference>
<dbReference type="OrthoDB" id="411823at2759"/>
<dbReference type="AlphaFoldDB" id="A0A4C1UTF1"/>
<proteinExistence type="predicted"/>
<dbReference type="EMBL" id="BGZK01000219">
    <property type="protein sequence ID" value="GBP29317.1"/>
    <property type="molecule type" value="Genomic_DNA"/>
</dbReference>
<accession>A0A4C1UTF1</accession>
<dbReference type="SUPFAM" id="SSF53098">
    <property type="entry name" value="Ribonuclease H-like"/>
    <property type="match status" value="1"/>
</dbReference>
<name>A0A4C1UTF1_EUMVA</name>
<dbReference type="CDD" id="cd09276">
    <property type="entry name" value="Rnase_HI_RT_non_LTR"/>
    <property type="match status" value="1"/>
</dbReference>
<reference evidence="1 2" key="1">
    <citation type="journal article" date="2019" name="Commun. Biol.">
        <title>The bagworm genome reveals a unique fibroin gene that provides high tensile strength.</title>
        <authorList>
            <person name="Kono N."/>
            <person name="Nakamura H."/>
            <person name="Ohtoshi R."/>
            <person name="Tomita M."/>
            <person name="Numata K."/>
            <person name="Arakawa K."/>
        </authorList>
    </citation>
    <scope>NUCLEOTIDE SEQUENCE [LARGE SCALE GENOMIC DNA]</scope>
</reference>
<evidence type="ECO:0000313" key="2">
    <source>
        <dbReference type="Proteomes" id="UP000299102"/>
    </source>
</evidence>
<dbReference type="Gene3D" id="3.30.420.10">
    <property type="entry name" value="Ribonuclease H-like superfamily/Ribonuclease H"/>
    <property type="match status" value="1"/>
</dbReference>
<dbReference type="InterPro" id="IPR036397">
    <property type="entry name" value="RNaseH_sf"/>
</dbReference>
<dbReference type="InterPro" id="IPR012337">
    <property type="entry name" value="RNaseH-like_sf"/>
</dbReference>
<comment type="caution">
    <text evidence="1">The sequence shown here is derived from an EMBL/GenBank/DDBJ whole genome shotgun (WGS) entry which is preliminary data.</text>
</comment>
<dbReference type="GO" id="GO:0003676">
    <property type="term" value="F:nucleic acid binding"/>
    <property type="evidence" value="ECO:0007669"/>
    <property type="project" value="InterPro"/>
</dbReference>
<keyword evidence="2" id="KW-1185">Reference proteome</keyword>
<sequence length="281" mass="31448">MYASCAWTPATKKLGVRKMLDAVQHSVALKACQAHRTVSLHSALILSKLLPLNTKVKEAAWLYELKRGTDLGDTFVERELERPVYFGDLPNPAYVPEIGFESVKELGSHTLNRLAVVGPHIYTDGSRIESKVGAALTEWRDGEEAWYSTLRLDSFCTVFQAEMVALQKAIRIMKKGKDGLANVFSDSRSALEALTGPKTYHHLAHEARRDISEIIAEGNALRLFWVKVHVGIASMRTSSQGTPPLPRRRQRSFDMGLINRHSPDYEGLVAPKFQRLPPDWG</sequence>